<dbReference type="OrthoDB" id="3893071at2759"/>
<accession>A0A8H7CZI5</accession>
<protein>
    <submittedName>
        <fullName evidence="2">BTB domain-containing protein</fullName>
    </submittedName>
</protein>
<dbReference type="Proteomes" id="UP000620124">
    <property type="component" value="Unassembled WGS sequence"/>
</dbReference>
<comment type="caution">
    <text evidence="2">The sequence shown here is derived from an EMBL/GenBank/DDBJ whole genome shotgun (WGS) entry which is preliminary data.</text>
</comment>
<reference evidence="2" key="1">
    <citation type="submission" date="2020-05" db="EMBL/GenBank/DDBJ databases">
        <title>Mycena genomes resolve the evolution of fungal bioluminescence.</title>
        <authorList>
            <person name="Tsai I.J."/>
        </authorList>
    </citation>
    <scope>NUCLEOTIDE SEQUENCE</scope>
    <source>
        <strain evidence="2">CCC161011</strain>
    </source>
</reference>
<dbReference type="SMART" id="SM00225">
    <property type="entry name" value="BTB"/>
    <property type="match status" value="1"/>
</dbReference>
<dbReference type="AlphaFoldDB" id="A0A8H7CZI5"/>
<dbReference type="InterPro" id="IPR000210">
    <property type="entry name" value="BTB/POZ_dom"/>
</dbReference>
<dbReference type="PROSITE" id="PS50097">
    <property type="entry name" value="BTB"/>
    <property type="match status" value="1"/>
</dbReference>
<keyword evidence="3" id="KW-1185">Reference proteome</keyword>
<evidence type="ECO:0000313" key="2">
    <source>
        <dbReference type="EMBL" id="KAF7353922.1"/>
    </source>
</evidence>
<gene>
    <name evidence="2" type="ORF">MVEN_01078300</name>
</gene>
<evidence type="ECO:0000313" key="3">
    <source>
        <dbReference type="Proteomes" id="UP000620124"/>
    </source>
</evidence>
<evidence type="ECO:0000259" key="1">
    <source>
        <dbReference type="PROSITE" id="PS50097"/>
    </source>
</evidence>
<proteinExistence type="predicted"/>
<dbReference type="Gene3D" id="3.30.710.10">
    <property type="entry name" value="Potassium Channel Kv1.1, Chain A"/>
    <property type="match status" value="1"/>
</dbReference>
<name>A0A8H7CZI5_9AGAR</name>
<dbReference type="Pfam" id="PF00651">
    <property type="entry name" value="BTB"/>
    <property type="match status" value="1"/>
</dbReference>
<dbReference type="SUPFAM" id="SSF54695">
    <property type="entry name" value="POZ domain"/>
    <property type="match status" value="1"/>
</dbReference>
<feature type="domain" description="BTB" evidence="1">
    <location>
        <begin position="22"/>
        <end position="93"/>
    </location>
</feature>
<sequence length="343" mass="38613">MEVDVSTPSRSQRVEALWFEDGNIVIQAGNSQYRVYRGVLAARSPVFQDMLSFPQPPESELVDGCPVVRLPDNEGEVTSFLSAIFGSSSFLPHPAPTHYDTVVGVLRLSHKYGVDYLHRRALIHLSSAHRTTLSEYDKSSSYDDESKSNRPASEICSWKTSNDWAFLMVTIQLAREIDALWILPYAFYCLAVAYPRNLNQGIFHGAIYNGVAISISTQDQQSFARGHSDQCVSCAVDIVRFLFHPVDISGCTTSEKCLSARLHAIDRHRKAVRDYPSIPLDIWDENDWQSLDGLCPACLIVLKQTHQDARQAFWDKLPKIYGLPPWEELEKLKAATIGDNLFC</sequence>
<dbReference type="InterPro" id="IPR011333">
    <property type="entry name" value="SKP1/BTB/POZ_sf"/>
</dbReference>
<organism evidence="2 3">
    <name type="scientific">Mycena venus</name>
    <dbReference type="NCBI Taxonomy" id="2733690"/>
    <lineage>
        <taxon>Eukaryota</taxon>
        <taxon>Fungi</taxon>
        <taxon>Dikarya</taxon>
        <taxon>Basidiomycota</taxon>
        <taxon>Agaricomycotina</taxon>
        <taxon>Agaricomycetes</taxon>
        <taxon>Agaricomycetidae</taxon>
        <taxon>Agaricales</taxon>
        <taxon>Marasmiineae</taxon>
        <taxon>Mycenaceae</taxon>
        <taxon>Mycena</taxon>
    </lineage>
</organism>
<dbReference type="EMBL" id="JACAZI010000008">
    <property type="protein sequence ID" value="KAF7353922.1"/>
    <property type="molecule type" value="Genomic_DNA"/>
</dbReference>